<evidence type="ECO:0000256" key="8">
    <source>
        <dbReference type="ARBA" id="ARBA00022927"/>
    </source>
</evidence>
<keyword evidence="12" id="KW-1185">Reference proteome</keyword>
<protein>
    <recommendedName>
        <fullName evidence="3">Type II secretion system protein N</fullName>
    </recommendedName>
    <alternativeName>
        <fullName evidence="10">General secretion pathway protein N</fullName>
    </alternativeName>
</protein>
<dbReference type="GO" id="GO:0005886">
    <property type="term" value="C:plasma membrane"/>
    <property type="evidence" value="ECO:0007669"/>
    <property type="project" value="UniProtKB-SubCell"/>
</dbReference>
<accession>W0ACJ9</accession>
<dbReference type="OrthoDB" id="7477467at2"/>
<reference evidence="11 12" key="1">
    <citation type="submission" date="2013-07" db="EMBL/GenBank/DDBJ databases">
        <title>Completed genome of Sphingomonas sanxanigenens NX02.</title>
        <authorList>
            <person name="Ma T."/>
            <person name="Huang H."/>
            <person name="Wu M."/>
            <person name="Li X."/>
            <person name="Li G."/>
        </authorList>
    </citation>
    <scope>NUCLEOTIDE SEQUENCE [LARGE SCALE GENOMIC DNA]</scope>
    <source>
        <strain evidence="11 12">NX02</strain>
    </source>
</reference>
<dbReference type="PATRIC" id="fig|1123269.5.peg.2503"/>
<dbReference type="GO" id="GO:0015628">
    <property type="term" value="P:protein secretion by the type II secretion system"/>
    <property type="evidence" value="ECO:0007669"/>
    <property type="project" value="InterPro"/>
</dbReference>
<gene>
    <name evidence="11" type="ORF">NX02_12870</name>
</gene>
<proteinExistence type="inferred from homology"/>
<evidence type="ECO:0000256" key="2">
    <source>
        <dbReference type="ARBA" id="ARBA00007208"/>
    </source>
</evidence>
<organism evidence="11 12">
    <name type="scientific">Sphingomonas sanxanigenens DSM 19645 = NX02</name>
    <dbReference type="NCBI Taxonomy" id="1123269"/>
    <lineage>
        <taxon>Bacteria</taxon>
        <taxon>Pseudomonadati</taxon>
        <taxon>Pseudomonadota</taxon>
        <taxon>Alphaproteobacteria</taxon>
        <taxon>Sphingomonadales</taxon>
        <taxon>Sphingomonadaceae</taxon>
        <taxon>Sphingomonas</taxon>
    </lineage>
</organism>
<comment type="subcellular location">
    <subcellularLocation>
        <location evidence="1">Cell inner membrane</location>
    </subcellularLocation>
</comment>
<evidence type="ECO:0000256" key="10">
    <source>
        <dbReference type="ARBA" id="ARBA00030772"/>
    </source>
</evidence>
<dbReference type="eggNOG" id="ENOG5033A9B">
    <property type="taxonomic scope" value="Bacteria"/>
</dbReference>
<keyword evidence="5" id="KW-1003">Cell membrane</keyword>
<evidence type="ECO:0000313" key="11">
    <source>
        <dbReference type="EMBL" id="AHE54272.1"/>
    </source>
</evidence>
<evidence type="ECO:0000313" key="12">
    <source>
        <dbReference type="Proteomes" id="UP000018851"/>
    </source>
</evidence>
<evidence type="ECO:0000256" key="5">
    <source>
        <dbReference type="ARBA" id="ARBA00022475"/>
    </source>
</evidence>
<dbReference type="STRING" id="1123269.NX02_12870"/>
<dbReference type="Proteomes" id="UP000018851">
    <property type="component" value="Chromosome"/>
</dbReference>
<keyword evidence="4" id="KW-0813">Transport</keyword>
<evidence type="ECO:0000256" key="1">
    <source>
        <dbReference type="ARBA" id="ARBA00004533"/>
    </source>
</evidence>
<dbReference type="AlphaFoldDB" id="W0ACJ9"/>
<keyword evidence="9" id="KW-0472">Membrane</keyword>
<keyword evidence="8" id="KW-0653">Protein transport</keyword>
<evidence type="ECO:0000256" key="7">
    <source>
        <dbReference type="ARBA" id="ARBA00022692"/>
    </source>
</evidence>
<evidence type="ECO:0000256" key="4">
    <source>
        <dbReference type="ARBA" id="ARBA00022448"/>
    </source>
</evidence>
<dbReference type="HOGENOM" id="CLU_100998_0_0_5"/>
<dbReference type="Pfam" id="PF01203">
    <property type="entry name" value="T2SSN"/>
    <property type="match status" value="1"/>
</dbReference>
<keyword evidence="7" id="KW-0812">Transmembrane</keyword>
<comment type="similarity">
    <text evidence="2">Belongs to the GSP N family.</text>
</comment>
<dbReference type="InterPro" id="IPR022792">
    <property type="entry name" value="T2SS_protein-GspN"/>
</dbReference>
<dbReference type="RefSeq" id="WP_047099782.1">
    <property type="nucleotide sequence ID" value="NZ_CP006644.1"/>
</dbReference>
<dbReference type="EMBL" id="CP006644">
    <property type="protein sequence ID" value="AHE54272.1"/>
    <property type="molecule type" value="Genomic_DNA"/>
</dbReference>
<dbReference type="KEGG" id="ssan:NX02_12870"/>
<name>W0ACJ9_9SPHN</name>
<keyword evidence="6" id="KW-0997">Cell inner membrane</keyword>
<sequence>MRLKLPLGRRALLIAAFVAALIITFPMRLALGAIGLDDSGFSAREVRGSVWFGGLTEARVGTIPLGDVGASLSPVQLLVGRARVDLDGEGPDGVHGAVGISRNSFGIDDVTAKLQAGSSFAPLPLSTIDLTDLSVRYADGQCQRASGRVRANLEGALAGVRLGGGLTGNARCEGGALLLPLVGESGMEQVMLRIREGGRFTADIAVRQGDGPGFSQTIQGRL</sequence>
<evidence type="ECO:0000256" key="3">
    <source>
        <dbReference type="ARBA" id="ARBA00021563"/>
    </source>
</evidence>
<dbReference type="GO" id="GO:0015627">
    <property type="term" value="C:type II protein secretion system complex"/>
    <property type="evidence" value="ECO:0007669"/>
    <property type="project" value="InterPro"/>
</dbReference>
<evidence type="ECO:0000256" key="6">
    <source>
        <dbReference type="ARBA" id="ARBA00022519"/>
    </source>
</evidence>
<evidence type="ECO:0000256" key="9">
    <source>
        <dbReference type="ARBA" id="ARBA00023136"/>
    </source>
</evidence>